<dbReference type="Proteomes" id="UP000680656">
    <property type="component" value="Chromosome"/>
</dbReference>
<dbReference type="GeneID" id="65565218"/>
<dbReference type="EMBL" id="CP075546">
    <property type="protein sequence ID" value="QVV87523.1"/>
    <property type="molecule type" value="Genomic_DNA"/>
</dbReference>
<dbReference type="InterPro" id="IPR043129">
    <property type="entry name" value="ATPase_NBD"/>
</dbReference>
<dbReference type="InterPro" id="IPR045079">
    <property type="entry name" value="Oxoprolinase-like"/>
</dbReference>
<dbReference type="GO" id="GO:0005829">
    <property type="term" value="C:cytosol"/>
    <property type="evidence" value="ECO:0007669"/>
    <property type="project" value="TreeGrafter"/>
</dbReference>
<dbReference type="RefSeq" id="WP_214418344.1">
    <property type="nucleotide sequence ID" value="NZ_CP075546.1"/>
</dbReference>
<protein>
    <recommendedName>
        <fullName evidence="1">Hydantoinase A/oxoprolinase domain-containing protein</fullName>
    </recommendedName>
</protein>
<feature type="domain" description="Hydantoinase A/oxoprolinase" evidence="1">
    <location>
        <begin position="155"/>
        <end position="306"/>
    </location>
</feature>
<evidence type="ECO:0000313" key="3">
    <source>
        <dbReference type="Proteomes" id="UP000680656"/>
    </source>
</evidence>
<accession>A0A8E7EFR1</accession>
<dbReference type="KEGG" id="mrtj:KHC33_09060"/>
<dbReference type="PANTHER" id="PTHR11365">
    <property type="entry name" value="5-OXOPROLINASE RELATED"/>
    <property type="match status" value="1"/>
</dbReference>
<reference evidence="2 3" key="1">
    <citation type="submission" date="2021-05" db="EMBL/GenBank/DDBJ databases">
        <title>A novel Methanospirillum isolate from a pyrite-forming mixed culture.</title>
        <authorList>
            <person name="Bunk B."/>
            <person name="Sproer C."/>
            <person name="Spring S."/>
            <person name="Pester M."/>
        </authorList>
    </citation>
    <scope>NUCLEOTIDE SEQUENCE [LARGE SCALE GENOMIC DNA]</scope>
    <source>
        <strain evidence="2 3">J.3.6.1-F.2.7.3</strain>
    </source>
</reference>
<dbReference type="GO" id="GO:0006749">
    <property type="term" value="P:glutathione metabolic process"/>
    <property type="evidence" value="ECO:0007669"/>
    <property type="project" value="TreeGrafter"/>
</dbReference>
<proteinExistence type="predicted"/>
<dbReference type="Pfam" id="PF01968">
    <property type="entry name" value="Hydantoinase_A"/>
    <property type="match status" value="1"/>
</dbReference>
<keyword evidence="3" id="KW-1185">Reference proteome</keyword>
<evidence type="ECO:0000259" key="1">
    <source>
        <dbReference type="Pfam" id="PF01968"/>
    </source>
</evidence>
<evidence type="ECO:0000313" key="2">
    <source>
        <dbReference type="EMBL" id="QVV87523.1"/>
    </source>
</evidence>
<dbReference type="Gene3D" id="3.30.420.190">
    <property type="entry name" value="conserved archaeal protein q6m145"/>
    <property type="match status" value="1"/>
</dbReference>
<dbReference type="SUPFAM" id="SSF53067">
    <property type="entry name" value="Actin-like ATPase domain"/>
    <property type="match status" value="1"/>
</dbReference>
<organism evidence="2 3">
    <name type="scientific">Methanospirillum purgamenti</name>
    <dbReference type="NCBI Taxonomy" id="2834276"/>
    <lineage>
        <taxon>Archaea</taxon>
        <taxon>Methanobacteriati</taxon>
        <taxon>Methanobacteriota</taxon>
        <taxon>Stenosarchaea group</taxon>
        <taxon>Methanomicrobia</taxon>
        <taxon>Methanomicrobiales</taxon>
        <taxon>Methanospirillaceae</taxon>
        <taxon>Methanospirillum</taxon>
    </lineage>
</organism>
<dbReference type="AlphaFoldDB" id="A0A8E7EFR1"/>
<name>A0A8E7EFR1_9EURY</name>
<dbReference type="InterPro" id="IPR002821">
    <property type="entry name" value="Hydantoinase_A"/>
</dbReference>
<gene>
    <name evidence="2" type="ORF">KHC33_09060</name>
</gene>
<sequence>MFTGIDIGGTNTDIAIIDSEIKTFKVPNSEGLNSALGKISSSGRLAISTSQPLNDIITGPPADIKTITIPGPGLIYPGAVKGAVSHRGDVVEPIDPGEIHTLMKGSHARGVAIAGKFSVRNDILEQEVFDIVSEYFSEEQIALSSPLGALHFPARIHTTRFNAQIKGKVSKLISQIQSACPNFYFVTSTGGLTSAQRALGNPMLLYRSSPATVANGAYFLSRNDDCLVVDIGGTTTELVPIKNGKPVQETVILNGSKTLIQAVHATSVPYGGDSCIREGLCSFRAGSSRSFGGGEPTLTDALNVTGARIGDVDRSEVITSSCAQDIVQFYLDQVTAAIREYHPKILIGTGYLAHYLLSEIAERAHAIGIVPEHAASANAVGAAVSRISLEVHVHVDTERKRLTLNGSEYPYKEFQDDDTLLAYASDLIRERARSEGAPEDDIQDVQVHFFSAYDVVKGWRITARITDIILGIAPGISMEAL</sequence>
<dbReference type="PANTHER" id="PTHR11365:SF23">
    <property type="entry name" value="HYPOTHETICAL 5-OXOPROLINASE (EUROFUNG)-RELATED"/>
    <property type="match status" value="1"/>
</dbReference>
<dbReference type="GO" id="GO:0017168">
    <property type="term" value="F:5-oxoprolinase (ATP-hydrolyzing) activity"/>
    <property type="evidence" value="ECO:0007669"/>
    <property type="project" value="TreeGrafter"/>
</dbReference>